<dbReference type="PANTHER" id="PTHR34222:SF40">
    <property type="match status" value="1"/>
</dbReference>
<organism evidence="2 4">
    <name type="scientific">Cucumis melo var. makuwa</name>
    <name type="common">Oriental melon</name>
    <dbReference type="NCBI Taxonomy" id="1194695"/>
    <lineage>
        <taxon>Eukaryota</taxon>
        <taxon>Viridiplantae</taxon>
        <taxon>Streptophyta</taxon>
        <taxon>Embryophyta</taxon>
        <taxon>Tracheophyta</taxon>
        <taxon>Spermatophyta</taxon>
        <taxon>Magnoliopsida</taxon>
        <taxon>eudicotyledons</taxon>
        <taxon>Gunneridae</taxon>
        <taxon>Pentapetalae</taxon>
        <taxon>rosids</taxon>
        <taxon>fabids</taxon>
        <taxon>Cucurbitales</taxon>
        <taxon>Cucurbitaceae</taxon>
        <taxon>Benincaseae</taxon>
        <taxon>Cucumis</taxon>
    </lineage>
</organism>
<gene>
    <name evidence="3" type="ORF">E5676_scaffold291G00190</name>
    <name evidence="2" type="ORF">E6C27_scaffold171G00200</name>
</gene>
<name>A0A5A7U3E1_CUCMM</name>
<evidence type="ECO:0000313" key="5">
    <source>
        <dbReference type="Proteomes" id="UP000321947"/>
    </source>
</evidence>
<evidence type="ECO:0000313" key="4">
    <source>
        <dbReference type="Proteomes" id="UP000321393"/>
    </source>
</evidence>
<evidence type="ECO:0000259" key="1">
    <source>
        <dbReference type="Pfam" id="PF13976"/>
    </source>
</evidence>
<sequence length="362" mass="41430">MEPQISKPLLFAATAKDIWDTTRTLYSKRQNVSPLYTLRKHIHECKQGAMDVTSFFNKLSLIWQEMDLCRELVWRDPTDGLQYSRIEEVDRIYDFLVGLNPKFDVVRGHILERGPLPVAMTSTMENQFLSMSIAKKQWHTKEQCWKLHGSPSGGKKRPSNDKQNIGRAYVSESAGPSQPPDSHRNQIDHNPTTFGVIVQLDGSMAPIAGKEKISPCAGIFLNNVLHDLSSRKMIGTARHSRELYLLDDDTSSSSISRTSLLSLYFTTSEQDCMLWHFRLGHPNFQYTKHLFPHLFPKIDVSTLSCNLCLRAKQHRVSFPSQSYKPTHPSTLVHSDVSRPSKITTSSRKRWFVTFIDDHTRLT</sequence>
<dbReference type="AlphaFoldDB" id="A0A5A7U3E1"/>
<dbReference type="Proteomes" id="UP000321947">
    <property type="component" value="Unassembled WGS sequence"/>
</dbReference>
<dbReference type="EMBL" id="SSTD01006123">
    <property type="protein sequence ID" value="TYK20759.1"/>
    <property type="molecule type" value="Genomic_DNA"/>
</dbReference>
<evidence type="ECO:0000313" key="2">
    <source>
        <dbReference type="EMBL" id="KAA0048807.1"/>
    </source>
</evidence>
<proteinExistence type="predicted"/>
<dbReference type="EMBL" id="SSTE01012362">
    <property type="protein sequence ID" value="KAA0048807.1"/>
    <property type="molecule type" value="Genomic_DNA"/>
</dbReference>
<protein>
    <submittedName>
        <fullName evidence="2">Beta-galactosidase</fullName>
    </submittedName>
</protein>
<comment type="caution">
    <text evidence="2">The sequence shown here is derived from an EMBL/GenBank/DDBJ whole genome shotgun (WGS) entry which is preliminary data.</text>
</comment>
<dbReference type="PANTHER" id="PTHR34222">
    <property type="entry name" value="GAG_PRE-INTEGRS DOMAIN-CONTAINING PROTEIN"/>
    <property type="match status" value="1"/>
</dbReference>
<feature type="domain" description="GAG-pre-integrase" evidence="1">
    <location>
        <begin position="243"/>
        <end position="313"/>
    </location>
</feature>
<accession>A0A5A7U3E1</accession>
<reference evidence="4 5" key="1">
    <citation type="submission" date="2019-08" db="EMBL/GenBank/DDBJ databases">
        <title>Draft genome sequences of two oriental melons (Cucumis melo L. var makuwa).</title>
        <authorList>
            <person name="Kwon S.-Y."/>
        </authorList>
    </citation>
    <scope>NUCLEOTIDE SEQUENCE [LARGE SCALE GENOMIC DNA]</scope>
    <source>
        <strain evidence="5">cv. Chang Bougi</strain>
        <strain evidence="4">cv. SW 3</strain>
        <tissue evidence="2">Leaf</tissue>
    </source>
</reference>
<dbReference type="OrthoDB" id="1750639at2759"/>
<dbReference type="InterPro" id="IPR025724">
    <property type="entry name" value="GAG-pre-integrase_dom"/>
</dbReference>
<evidence type="ECO:0000313" key="3">
    <source>
        <dbReference type="EMBL" id="TYK20759.1"/>
    </source>
</evidence>
<dbReference type="Pfam" id="PF13976">
    <property type="entry name" value="gag_pre-integrs"/>
    <property type="match status" value="1"/>
</dbReference>
<dbReference type="Proteomes" id="UP000321393">
    <property type="component" value="Unassembled WGS sequence"/>
</dbReference>